<keyword evidence="7" id="KW-1185">Reference proteome</keyword>
<protein>
    <submittedName>
        <fullName evidence="6">Type II and III secretion system protein family protein</fullName>
    </submittedName>
</protein>
<proteinExistence type="inferred from homology"/>
<comment type="caution">
    <text evidence="6">The sequence shown here is derived from an EMBL/GenBank/DDBJ whole genome shotgun (WGS) entry which is preliminary data.</text>
</comment>
<dbReference type="Pfam" id="PF00263">
    <property type="entry name" value="Secretin"/>
    <property type="match status" value="1"/>
</dbReference>
<feature type="transmembrane region" description="Helical" evidence="3">
    <location>
        <begin position="18"/>
        <end position="37"/>
    </location>
</feature>
<dbReference type="PANTHER" id="PTHR30332:SF17">
    <property type="entry name" value="TYPE IV PILIATION SYSTEM PROTEIN DR_0774-RELATED"/>
    <property type="match status" value="1"/>
</dbReference>
<dbReference type="Pfam" id="PF13629">
    <property type="entry name" value="T2SS-T3SS_pil_N"/>
    <property type="match status" value="1"/>
</dbReference>
<dbReference type="InterPro" id="IPR001775">
    <property type="entry name" value="GspD/PilQ"/>
</dbReference>
<dbReference type="Proteomes" id="UP001499915">
    <property type="component" value="Unassembled WGS sequence"/>
</dbReference>
<evidence type="ECO:0000313" key="6">
    <source>
        <dbReference type="EMBL" id="GAA0702149.1"/>
    </source>
</evidence>
<sequence>MAKQKEQYAVAAKRHIDYWLEGILPAIFVVLMLALMASEARAVTVEAGADSMVERLTVPLYKSKVVQLNGPVHKVSIGNEEIADILVMRSQQIYVLGKGIGTTNVLLWDKSNRLTASIDVEVTPDVNSLKAKLYEMAPSESIRVNSSQGSILLSGEVSNVGTMDMAVRLADSFLQKPSGEGATQQGEVVNLLKVGGSQQVMLKVTVAEMSRSVMKRMGVKFHALDGHDDHWTIGGSSQPGALSYSIDDNSLITEITNSPLSFASKGIFAQYLDSNLLFQLAFDAAKENGSAKVLAEPTLTTLTGQEAEFLSGGEFPIPVPNDDGITIEFKEFGVGLKFLPVVLDSGTINLSLNVSVTDFAPAGTIQTSVDNSGTYIIPSLTKRSARATVELGDGQTIGIAGLINESTREAVDKFPGLGDVPVLGHLFRSSSFEKGESELVILVTPTLAQPFKNEGIRLPGDGFVEPTDAEFYLLGRTRGQKSGGDMMVASADASEAMPAESGAAEAASPVESSEDSVKVFPVTDGSESTFGHSIE</sequence>
<comment type="similarity">
    <text evidence="1">Belongs to the bacterial secretin family.</text>
</comment>
<dbReference type="InterPro" id="IPR032789">
    <property type="entry name" value="T2SS-T3SS_pil_N"/>
</dbReference>
<dbReference type="RefSeq" id="WP_343808901.1">
    <property type="nucleotide sequence ID" value="NZ_BAAAET010000007.1"/>
</dbReference>
<feature type="domain" description="Pilus formation protein N-terminal" evidence="5">
    <location>
        <begin position="55"/>
        <end position="123"/>
    </location>
</feature>
<feature type="compositionally biased region" description="Low complexity" evidence="2">
    <location>
        <begin position="493"/>
        <end position="511"/>
    </location>
</feature>
<dbReference type="EMBL" id="BAAAET010000007">
    <property type="protein sequence ID" value="GAA0702149.1"/>
    <property type="molecule type" value="Genomic_DNA"/>
</dbReference>
<evidence type="ECO:0000259" key="4">
    <source>
        <dbReference type="Pfam" id="PF00263"/>
    </source>
</evidence>
<dbReference type="InterPro" id="IPR050810">
    <property type="entry name" value="Bact_Secretion_Sys_Channel"/>
</dbReference>
<evidence type="ECO:0000313" key="7">
    <source>
        <dbReference type="Proteomes" id="UP001499915"/>
    </source>
</evidence>
<feature type="region of interest" description="Disordered" evidence="2">
    <location>
        <begin position="492"/>
        <end position="535"/>
    </location>
</feature>
<evidence type="ECO:0000256" key="1">
    <source>
        <dbReference type="RuleBase" id="RU004003"/>
    </source>
</evidence>
<name>A0ABN1IAM5_9GAMM</name>
<feature type="domain" description="Type II/III secretion system secretin-like" evidence="4">
    <location>
        <begin position="284"/>
        <end position="447"/>
    </location>
</feature>
<dbReference type="PRINTS" id="PR00811">
    <property type="entry name" value="BCTERIALGSPD"/>
</dbReference>
<gene>
    <name evidence="6" type="ORF">GCM10009104_34330</name>
</gene>
<evidence type="ECO:0000256" key="3">
    <source>
        <dbReference type="SAM" id="Phobius"/>
    </source>
</evidence>
<reference evidence="6 7" key="1">
    <citation type="journal article" date="2019" name="Int. J. Syst. Evol. Microbiol.">
        <title>The Global Catalogue of Microorganisms (GCM) 10K type strain sequencing project: providing services to taxonomists for standard genome sequencing and annotation.</title>
        <authorList>
            <consortium name="The Broad Institute Genomics Platform"/>
            <consortium name="The Broad Institute Genome Sequencing Center for Infectious Disease"/>
            <person name="Wu L."/>
            <person name="Ma J."/>
        </authorList>
    </citation>
    <scope>NUCLEOTIDE SEQUENCE [LARGE SCALE GENOMIC DNA]</scope>
    <source>
        <strain evidence="6 7">JCM 15134</strain>
    </source>
</reference>
<keyword evidence="3" id="KW-1133">Transmembrane helix</keyword>
<evidence type="ECO:0000256" key="2">
    <source>
        <dbReference type="SAM" id="MobiDB-lite"/>
    </source>
</evidence>
<organism evidence="6 7">
    <name type="scientific">Marinobacterium maritimum</name>
    <dbReference type="NCBI Taxonomy" id="500162"/>
    <lineage>
        <taxon>Bacteria</taxon>
        <taxon>Pseudomonadati</taxon>
        <taxon>Pseudomonadota</taxon>
        <taxon>Gammaproteobacteria</taxon>
        <taxon>Oceanospirillales</taxon>
        <taxon>Oceanospirillaceae</taxon>
        <taxon>Marinobacterium</taxon>
    </lineage>
</organism>
<dbReference type="PANTHER" id="PTHR30332">
    <property type="entry name" value="PROBABLE GENERAL SECRETION PATHWAY PROTEIN D"/>
    <property type="match status" value="1"/>
</dbReference>
<keyword evidence="3" id="KW-0812">Transmembrane</keyword>
<feature type="compositionally biased region" description="Polar residues" evidence="2">
    <location>
        <begin position="525"/>
        <end position="535"/>
    </location>
</feature>
<dbReference type="InterPro" id="IPR004846">
    <property type="entry name" value="T2SS/T3SS_dom"/>
</dbReference>
<evidence type="ECO:0000259" key="5">
    <source>
        <dbReference type="Pfam" id="PF13629"/>
    </source>
</evidence>
<keyword evidence="3" id="KW-0472">Membrane</keyword>
<accession>A0ABN1IAM5</accession>